<evidence type="ECO:0000256" key="5">
    <source>
        <dbReference type="SAM" id="SignalP"/>
    </source>
</evidence>
<dbReference type="InterPro" id="IPR011050">
    <property type="entry name" value="Pectin_lyase_fold/virulence"/>
</dbReference>
<dbReference type="STRING" id="573321.SAMN04488505_102511"/>
<dbReference type="GO" id="GO:0004650">
    <property type="term" value="F:polygalacturonase activity"/>
    <property type="evidence" value="ECO:0007669"/>
    <property type="project" value="InterPro"/>
</dbReference>
<dbReference type="GO" id="GO:0005975">
    <property type="term" value="P:carbohydrate metabolic process"/>
    <property type="evidence" value="ECO:0007669"/>
    <property type="project" value="InterPro"/>
</dbReference>
<keyword evidence="7" id="KW-1185">Reference proteome</keyword>
<evidence type="ECO:0000256" key="4">
    <source>
        <dbReference type="RuleBase" id="RU361169"/>
    </source>
</evidence>
<dbReference type="SMART" id="SM00710">
    <property type="entry name" value="PbH1"/>
    <property type="match status" value="7"/>
</dbReference>
<evidence type="ECO:0000256" key="3">
    <source>
        <dbReference type="ARBA" id="ARBA00023295"/>
    </source>
</evidence>
<evidence type="ECO:0000313" key="6">
    <source>
        <dbReference type="EMBL" id="SEL54521.1"/>
    </source>
</evidence>
<dbReference type="InterPro" id="IPR012334">
    <property type="entry name" value="Pectin_lyas_fold"/>
</dbReference>
<sequence>MYLVFPEQHYMKIFKNRALISLIFSFSTFQLAAQQKTYNITAYGAKADGKTNNTTAIQSAIDKASANGGGRVLIPAGKFVTGVIEIKTGVELHLAANAVLLATTKRIDYGPEKASPLIVADGQQNIGITGPGTIDGQAELLIKDIYVMLRNGSLKDQEWQQYNEWGQMRPEENNRPKLIQFRNCKDISIKKVTIKNGLCWIQDYQSCTNMIIDSINVQSNTFLNNDGIDLVDCKNVKLTNSNFNVADDGICLKSHDPKGLCENIYIANCRVRSSASAFKMGTASFGGFKNITVRDIYVYNTFRSAIALETVDGGILEDIDIQRVTAKNTGNAIFIRLGKRRKDIPPGHIKGVYIGNVKVQVPAGKPDAGYQMEGPRELFEHNIFPASITGIPGYSVSDITLENIEITYNGSAKEYIAFSNIDSLENIPEKTGDYPEFSMFGELPAWGFYIRHADNVKMKNVKLIATGDEYRAACVFDDMDGLELDGVKISKAAALPVLLLNKVKRSSFRNMQLPDKSKEAILVK</sequence>
<accession>A0A1H7R2P1</accession>
<evidence type="ECO:0000313" key="7">
    <source>
        <dbReference type="Proteomes" id="UP000198984"/>
    </source>
</evidence>
<protein>
    <submittedName>
        <fullName evidence="6">Glycosyl hydrolases family 28</fullName>
    </submittedName>
</protein>
<feature type="chain" id="PRO_5011639855" evidence="5">
    <location>
        <begin position="33"/>
        <end position="524"/>
    </location>
</feature>
<keyword evidence="2 4" id="KW-0378">Hydrolase</keyword>
<dbReference type="InterPro" id="IPR006626">
    <property type="entry name" value="PbH1"/>
</dbReference>
<keyword evidence="3 4" id="KW-0326">Glycosidase</keyword>
<evidence type="ECO:0000256" key="2">
    <source>
        <dbReference type="ARBA" id="ARBA00022801"/>
    </source>
</evidence>
<dbReference type="InterPro" id="IPR051801">
    <property type="entry name" value="GH28_Enzymes"/>
</dbReference>
<dbReference type="SUPFAM" id="SSF51126">
    <property type="entry name" value="Pectin lyase-like"/>
    <property type="match status" value="1"/>
</dbReference>
<dbReference type="Pfam" id="PF00295">
    <property type="entry name" value="Glyco_hydro_28"/>
    <property type="match status" value="1"/>
</dbReference>
<gene>
    <name evidence="6" type="ORF">SAMN04488505_102511</name>
</gene>
<dbReference type="InterPro" id="IPR000743">
    <property type="entry name" value="Glyco_hydro_28"/>
</dbReference>
<organism evidence="6 7">
    <name type="scientific">Chitinophaga rupis</name>
    <dbReference type="NCBI Taxonomy" id="573321"/>
    <lineage>
        <taxon>Bacteria</taxon>
        <taxon>Pseudomonadati</taxon>
        <taxon>Bacteroidota</taxon>
        <taxon>Chitinophagia</taxon>
        <taxon>Chitinophagales</taxon>
        <taxon>Chitinophagaceae</taxon>
        <taxon>Chitinophaga</taxon>
    </lineage>
</organism>
<dbReference type="EMBL" id="FOBB01000002">
    <property type="protein sequence ID" value="SEL54521.1"/>
    <property type="molecule type" value="Genomic_DNA"/>
</dbReference>
<dbReference type="Gene3D" id="2.160.20.10">
    <property type="entry name" value="Single-stranded right-handed beta-helix, Pectin lyase-like"/>
    <property type="match status" value="1"/>
</dbReference>
<dbReference type="Proteomes" id="UP000198984">
    <property type="component" value="Unassembled WGS sequence"/>
</dbReference>
<name>A0A1H7R2P1_9BACT</name>
<dbReference type="AlphaFoldDB" id="A0A1H7R2P1"/>
<evidence type="ECO:0000256" key="1">
    <source>
        <dbReference type="ARBA" id="ARBA00008834"/>
    </source>
</evidence>
<dbReference type="PANTHER" id="PTHR31339">
    <property type="entry name" value="PECTIN LYASE-RELATED"/>
    <property type="match status" value="1"/>
</dbReference>
<feature type="signal peptide" evidence="5">
    <location>
        <begin position="1"/>
        <end position="32"/>
    </location>
</feature>
<proteinExistence type="inferred from homology"/>
<keyword evidence="5" id="KW-0732">Signal</keyword>
<comment type="similarity">
    <text evidence="1 4">Belongs to the glycosyl hydrolase 28 family.</text>
</comment>
<reference evidence="6 7" key="1">
    <citation type="submission" date="2016-10" db="EMBL/GenBank/DDBJ databases">
        <authorList>
            <person name="de Groot N.N."/>
        </authorList>
    </citation>
    <scope>NUCLEOTIDE SEQUENCE [LARGE SCALE GENOMIC DNA]</scope>
    <source>
        <strain evidence="6 7">DSM 21039</strain>
    </source>
</reference>
<dbReference type="PANTHER" id="PTHR31339:SF9">
    <property type="entry name" value="PLASMIN AND FIBRONECTIN-BINDING PROTEIN A"/>
    <property type="match status" value="1"/>
</dbReference>